<name>A0A8J3Z9N5_9ACTN</name>
<dbReference type="SUPFAM" id="SSF103481">
    <property type="entry name" value="Multidrug resistance efflux transporter EmrE"/>
    <property type="match status" value="1"/>
</dbReference>
<proteinExistence type="predicted"/>
<dbReference type="Proteomes" id="UP000612585">
    <property type="component" value="Unassembled WGS sequence"/>
</dbReference>
<organism evidence="1 2">
    <name type="scientific">Virgisporangium aurantiacum</name>
    <dbReference type="NCBI Taxonomy" id="175570"/>
    <lineage>
        <taxon>Bacteria</taxon>
        <taxon>Bacillati</taxon>
        <taxon>Actinomycetota</taxon>
        <taxon>Actinomycetes</taxon>
        <taxon>Micromonosporales</taxon>
        <taxon>Micromonosporaceae</taxon>
        <taxon>Virgisporangium</taxon>
    </lineage>
</organism>
<evidence type="ECO:0000313" key="2">
    <source>
        <dbReference type="Proteomes" id="UP000612585"/>
    </source>
</evidence>
<dbReference type="AlphaFoldDB" id="A0A8J3Z9N5"/>
<accession>A0A8J3Z9N5</accession>
<dbReference type="EMBL" id="BOPG01000043">
    <property type="protein sequence ID" value="GIJ58893.1"/>
    <property type="molecule type" value="Genomic_DNA"/>
</dbReference>
<keyword evidence="2" id="KW-1185">Reference proteome</keyword>
<evidence type="ECO:0000313" key="1">
    <source>
        <dbReference type="EMBL" id="GIJ58893.1"/>
    </source>
</evidence>
<sequence length="98" mass="10465">MVATKIIPTLRSLWRHPRAIIEAVQVQSTVLLLLLTYGQRYASSGLAGVMVGARPLFLALLAIRYAPDERPQGRLGVIDIAAGLSGLIMLSGVDLRGG</sequence>
<protein>
    <submittedName>
        <fullName evidence="1">Uncharacterized protein</fullName>
    </submittedName>
</protein>
<reference evidence="1" key="1">
    <citation type="submission" date="2021-01" db="EMBL/GenBank/DDBJ databases">
        <title>Whole genome shotgun sequence of Virgisporangium aurantiacum NBRC 16421.</title>
        <authorList>
            <person name="Komaki H."/>
            <person name="Tamura T."/>
        </authorList>
    </citation>
    <scope>NUCLEOTIDE SEQUENCE</scope>
    <source>
        <strain evidence="1">NBRC 16421</strain>
    </source>
</reference>
<comment type="caution">
    <text evidence="1">The sequence shown here is derived from an EMBL/GenBank/DDBJ whole genome shotgun (WGS) entry which is preliminary data.</text>
</comment>
<dbReference type="InterPro" id="IPR037185">
    <property type="entry name" value="EmrE-like"/>
</dbReference>
<gene>
    <name evidence="1" type="ORF">Vau01_064090</name>
</gene>